<dbReference type="AlphaFoldDB" id="A0A076EIG8"/>
<evidence type="ECO:0000313" key="2">
    <source>
        <dbReference type="Proteomes" id="UP000028488"/>
    </source>
</evidence>
<name>A0A076EIG8_RHOOP</name>
<reference evidence="1 2" key="1">
    <citation type="submission" date="2014-07" db="EMBL/GenBank/DDBJ databases">
        <title>Genome Sequence of Rhodococcus opacus Strain R7, a Biodegrader of Mono- and Polycyclic Aromatic Hydrocarbons.</title>
        <authorList>
            <person name="Di Gennaro P."/>
            <person name="Zampolli J."/>
            <person name="Presti I."/>
            <person name="Cappelletti M."/>
            <person name="D'Ursi P."/>
            <person name="Orro A."/>
            <person name="Mezzelani A."/>
            <person name="Milanesi L."/>
        </authorList>
    </citation>
    <scope>NUCLEOTIDE SEQUENCE [LARGE SCALE GENOMIC DNA]</scope>
    <source>
        <strain evidence="1 2">R7</strain>
    </source>
</reference>
<accession>A0A076EIG8</accession>
<dbReference type="EMBL" id="CP008947">
    <property type="protein sequence ID" value="AII04843.1"/>
    <property type="molecule type" value="Genomic_DNA"/>
</dbReference>
<dbReference type="eggNOG" id="ENOG5033TR6">
    <property type="taxonomic scope" value="Bacteria"/>
</dbReference>
<sequence length="276" mass="29220">MPDSTLRSDATNSLIRAAFGADPGACPLPASDVPVERWMRAVAWGARGHYSRSRAELDALTRGGVAEPAVASLAWSTQASLLRQLGWHGVASGFDGRALAVVGTGLGDDGVLVDEARCDALTGLAADALGCGRLALGRRLLDRCSEYLDERAPGELWRQRVRRHWVSAELLLAGGDFVSARRHAETAAEISEAAGSARHHVKSDLLRSASMTGEPDSGPAARLAADVLDRCDGYGLIPLKWAAAMLLGGVTSDSRAEAVREECEAVIRARGGRFRI</sequence>
<protein>
    <submittedName>
        <fullName evidence="1">Uncharacterized protein</fullName>
    </submittedName>
</protein>
<evidence type="ECO:0000313" key="1">
    <source>
        <dbReference type="EMBL" id="AII04843.1"/>
    </source>
</evidence>
<proteinExistence type="predicted"/>
<organism evidence="1 2">
    <name type="scientific">Rhodococcus opacus</name>
    <name type="common">Nocardia opaca</name>
    <dbReference type="NCBI Taxonomy" id="37919"/>
    <lineage>
        <taxon>Bacteria</taxon>
        <taxon>Bacillati</taxon>
        <taxon>Actinomycetota</taxon>
        <taxon>Actinomycetes</taxon>
        <taxon>Mycobacteriales</taxon>
        <taxon>Nocardiaceae</taxon>
        <taxon>Rhodococcus</taxon>
    </lineage>
</organism>
<gene>
    <name evidence="1" type="ORF">EP51_09605</name>
</gene>
<dbReference type="RefSeq" id="WP_037244794.1">
    <property type="nucleotide sequence ID" value="NZ_CP008947.1"/>
</dbReference>
<dbReference type="Proteomes" id="UP000028488">
    <property type="component" value="Chromosome"/>
</dbReference>